<reference evidence="2" key="1">
    <citation type="journal article" date="2014" name="PLoS ONE">
        <title>Transcriptome-Based Identification of ABC Transporters in the Western Tarnished Plant Bug Lygus hesperus.</title>
        <authorList>
            <person name="Hull J.J."/>
            <person name="Chaney K."/>
            <person name="Geib S.M."/>
            <person name="Fabrick J.A."/>
            <person name="Brent C.S."/>
            <person name="Walsh D."/>
            <person name="Lavine L.C."/>
        </authorList>
    </citation>
    <scope>NUCLEOTIDE SEQUENCE</scope>
</reference>
<evidence type="ECO:0000313" key="2">
    <source>
        <dbReference type="EMBL" id="JAG35869.1"/>
    </source>
</evidence>
<protein>
    <submittedName>
        <fullName evidence="2">tRNA uridine 5-carboxymethylaminomethyl modification enzyme MnmG</fullName>
    </submittedName>
</protein>
<sequence>IYLHPGALNLHCLIQSQFWIVNAKEVIRSQTTQCVKCFRTRPKPVETLMGNLPSSRFTDVRPFHITGVDYAGPYNIRMGKLRNAKIFHGYICLFVCLSTRAIHLELVSDLTTDGFLGALRRFIARRGAVSEIHSDGGTNFVGAKRKIEAWAKVTSSDKYNDHAHRYLTDRNIDWKLLPGNSPHMGGIWESNIKSCKRHLTTVIGHQILTYEELYTVLAQIDSVLNSRPLVPMSSDPTDCEALTPGHFLLHQPVTMLQEPDSGNTRLTDRWELIQKIVQSFWNRWKMEFLNTLQIRGKWTKKSNNIKVGQLVFIK</sequence>
<evidence type="ECO:0000259" key="1">
    <source>
        <dbReference type="PROSITE" id="PS50994"/>
    </source>
</evidence>
<dbReference type="PROSITE" id="PS50994">
    <property type="entry name" value="INTEGRASE"/>
    <property type="match status" value="1"/>
</dbReference>
<accession>A0A0A9YUI8</accession>
<dbReference type="InterPro" id="IPR001584">
    <property type="entry name" value="Integrase_cat-core"/>
</dbReference>
<reference evidence="2" key="2">
    <citation type="submission" date="2014-07" db="EMBL/GenBank/DDBJ databases">
        <authorList>
            <person name="Hull J."/>
        </authorList>
    </citation>
    <scope>NUCLEOTIDE SEQUENCE</scope>
</reference>
<dbReference type="Gene3D" id="3.30.420.10">
    <property type="entry name" value="Ribonuclease H-like superfamily/Ribonuclease H"/>
    <property type="match status" value="1"/>
</dbReference>
<dbReference type="InterPro" id="IPR036397">
    <property type="entry name" value="RNaseH_sf"/>
</dbReference>
<dbReference type="Pfam" id="PF18701">
    <property type="entry name" value="DUF5641"/>
    <property type="match status" value="1"/>
</dbReference>
<feature type="domain" description="Integrase catalytic" evidence="1">
    <location>
        <begin position="58"/>
        <end position="252"/>
    </location>
</feature>
<organism evidence="2">
    <name type="scientific">Lygus hesperus</name>
    <name type="common">Western plant bug</name>
    <dbReference type="NCBI Taxonomy" id="30085"/>
    <lineage>
        <taxon>Eukaryota</taxon>
        <taxon>Metazoa</taxon>
        <taxon>Ecdysozoa</taxon>
        <taxon>Arthropoda</taxon>
        <taxon>Hexapoda</taxon>
        <taxon>Insecta</taxon>
        <taxon>Pterygota</taxon>
        <taxon>Neoptera</taxon>
        <taxon>Paraneoptera</taxon>
        <taxon>Hemiptera</taxon>
        <taxon>Heteroptera</taxon>
        <taxon>Panheteroptera</taxon>
        <taxon>Cimicomorpha</taxon>
        <taxon>Miridae</taxon>
        <taxon>Mirini</taxon>
        <taxon>Lygus</taxon>
    </lineage>
</organism>
<dbReference type="SUPFAM" id="SSF53098">
    <property type="entry name" value="Ribonuclease H-like"/>
    <property type="match status" value="1"/>
</dbReference>
<dbReference type="InterPro" id="IPR012337">
    <property type="entry name" value="RNaseH-like_sf"/>
</dbReference>
<feature type="non-terminal residue" evidence="2">
    <location>
        <position position="314"/>
    </location>
</feature>
<dbReference type="PANTHER" id="PTHR47331">
    <property type="entry name" value="PHD-TYPE DOMAIN-CONTAINING PROTEIN"/>
    <property type="match status" value="1"/>
</dbReference>
<feature type="non-terminal residue" evidence="2">
    <location>
        <position position="1"/>
    </location>
</feature>
<name>A0A0A9YUI8_LYGHE</name>
<dbReference type="GO" id="GO:0015074">
    <property type="term" value="P:DNA integration"/>
    <property type="evidence" value="ECO:0007669"/>
    <property type="project" value="InterPro"/>
</dbReference>
<dbReference type="EMBL" id="GBHO01007735">
    <property type="protein sequence ID" value="JAG35869.1"/>
    <property type="molecule type" value="Transcribed_RNA"/>
</dbReference>
<gene>
    <name evidence="2" type="primary">mnmG_17</name>
    <name evidence="2" type="ORF">CM83_9142</name>
</gene>
<proteinExistence type="predicted"/>
<dbReference type="AlphaFoldDB" id="A0A0A9YUI8"/>
<dbReference type="GO" id="GO:0003676">
    <property type="term" value="F:nucleic acid binding"/>
    <property type="evidence" value="ECO:0007669"/>
    <property type="project" value="InterPro"/>
</dbReference>
<dbReference type="InterPro" id="IPR040676">
    <property type="entry name" value="DUF5641"/>
</dbReference>